<protein>
    <submittedName>
        <fullName evidence="4">Uncharacterized protein LOC109476206</fullName>
    </submittedName>
</protein>
<dbReference type="PANTHER" id="PTHR47526">
    <property type="entry name" value="ATP-DEPENDENT DNA HELICASE"/>
    <property type="match status" value="1"/>
</dbReference>
<dbReference type="PANTHER" id="PTHR47526:SF3">
    <property type="entry name" value="PHD-TYPE DOMAIN-CONTAINING PROTEIN"/>
    <property type="match status" value="1"/>
</dbReference>
<dbReference type="PROSITE" id="PS50966">
    <property type="entry name" value="ZF_SWIM"/>
    <property type="match status" value="1"/>
</dbReference>
<accession>A0A6P4Z7M4</accession>
<name>A0A6P4Z7M4_BRABE</name>
<keyword evidence="1" id="KW-0479">Metal-binding</keyword>
<reference evidence="4" key="1">
    <citation type="submission" date="2025-08" db="UniProtKB">
        <authorList>
            <consortium name="RefSeq"/>
        </authorList>
    </citation>
    <scope>IDENTIFICATION</scope>
    <source>
        <tissue evidence="4">Gonad</tissue>
    </source>
</reference>
<feature type="domain" description="SWIM-type" evidence="2">
    <location>
        <begin position="192"/>
        <end position="228"/>
    </location>
</feature>
<dbReference type="GeneID" id="109476206"/>
<evidence type="ECO:0000313" key="4">
    <source>
        <dbReference type="RefSeq" id="XP_019632648.1"/>
    </source>
</evidence>
<evidence type="ECO:0000259" key="2">
    <source>
        <dbReference type="PROSITE" id="PS50966"/>
    </source>
</evidence>
<sequence>MASVPGNVVCKFSPAGTSSSTSQRKLFSYNDVVSLSKKQLKGVCRQKNIVDLDHGKAALQVLVCELLGISTTGKGVREKAEPRRKQHGLEPDVLQELGKMTFAWASRLTGFTKQLHKCPEIDDAKVKGYLLDTSCITPEMARKYKLTRSYQLKHMIHSVKFNELPSSVHLCVIKGRCNLSQSTNEDDVKSLFCVLEKERGTPAGGFCSCTAGQSQSCGHIGALLFTVADVISSVGSALPPDATCTDVPCYGGKS</sequence>
<dbReference type="AlphaFoldDB" id="A0A6P4Z7M4"/>
<dbReference type="OrthoDB" id="6155932at2759"/>
<keyword evidence="3" id="KW-1185">Reference proteome</keyword>
<proteinExistence type="predicted"/>
<organism evidence="3 4">
    <name type="scientific">Branchiostoma belcheri</name>
    <name type="common">Amphioxus</name>
    <dbReference type="NCBI Taxonomy" id="7741"/>
    <lineage>
        <taxon>Eukaryota</taxon>
        <taxon>Metazoa</taxon>
        <taxon>Chordata</taxon>
        <taxon>Cephalochordata</taxon>
        <taxon>Leptocardii</taxon>
        <taxon>Amphioxiformes</taxon>
        <taxon>Branchiostomatidae</taxon>
        <taxon>Branchiostoma</taxon>
    </lineage>
</organism>
<dbReference type="Proteomes" id="UP000515135">
    <property type="component" value="Unplaced"/>
</dbReference>
<evidence type="ECO:0000313" key="3">
    <source>
        <dbReference type="Proteomes" id="UP000515135"/>
    </source>
</evidence>
<keyword evidence="1" id="KW-0862">Zinc</keyword>
<dbReference type="GO" id="GO:0008270">
    <property type="term" value="F:zinc ion binding"/>
    <property type="evidence" value="ECO:0007669"/>
    <property type="project" value="UniProtKB-KW"/>
</dbReference>
<gene>
    <name evidence="4" type="primary">LOC109476206</name>
</gene>
<dbReference type="KEGG" id="bbel:109476206"/>
<dbReference type="RefSeq" id="XP_019632648.1">
    <property type="nucleotide sequence ID" value="XM_019777089.1"/>
</dbReference>
<dbReference type="InterPro" id="IPR007527">
    <property type="entry name" value="Znf_SWIM"/>
</dbReference>
<evidence type="ECO:0000256" key="1">
    <source>
        <dbReference type="PROSITE-ProRule" id="PRU00325"/>
    </source>
</evidence>
<keyword evidence="1" id="KW-0863">Zinc-finger</keyword>